<keyword evidence="12" id="KW-0961">Cell wall biogenesis/degradation</keyword>
<keyword evidence="11" id="KW-0326">Glycosidase</keyword>
<dbReference type="EC" id="3.2.-.-" evidence="15"/>
<feature type="compositionally biased region" description="Polar residues" evidence="17">
    <location>
        <begin position="343"/>
        <end position="361"/>
    </location>
</feature>
<keyword evidence="3" id="KW-0336">GPI-anchor</keyword>
<sequence length="441" mass="46636">MVRHIFTAALVAAFSTTVLAASGVKCGPGKLCPAETPCCSQYGDCGVGAFCLGGCDPLFSHQLDSCVPNPTCKSGDFKLKSLDDVQSIDKYLGDSSKVNWVSQGKPVVYNDAILLTMAEGTVGTLLASSHYVWYGKICAKMTTSQGKGVVTAFIMMSDVKDEIDFEFIGVDIENAQSNYYSQGVTVYTNGKNLTVGNTVEKVHEYCIDWQPDELKWFIDDKDMRTVKRSDTWNSTSKRFDYPQTPSRIMLSLWPAGLESNEKGTIDWAGGVIDWNSQYMQNGYYYAMVSEVTVECYDPPSGAKVNGKKTYKYSDKAGTNDTVEITDDEVILASFFATGENPKENPNASSASGSSKPTQSVDTVPGGLSGGGNRGENQSGVPSGAASATGTAAGSAAQPTNSGSFDQGGNNQGSGTSLEPGLGRVGGSALAVVVAVLGLLVL</sequence>
<dbReference type="Proteomes" id="UP000800200">
    <property type="component" value="Unassembled WGS sequence"/>
</dbReference>
<dbReference type="InterPro" id="IPR013320">
    <property type="entry name" value="ConA-like_dom_sf"/>
</dbReference>
<comment type="catalytic activity">
    <reaction evidence="1">
        <text>Random endo-hydrolysis of N-acetyl-beta-D-glucosaminide (1-&gt;4)-beta-linkages in chitin and chitodextrins.</text>
        <dbReference type="EC" id="3.2.1.14"/>
    </reaction>
</comment>
<dbReference type="InterPro" id="IPR050546">
    <property type="entry name" value="Glycosyl_Hydrlase_16"/>
</dbReference>
<feature type="chain" id="PRO_5025371097" description="Crh-like protein" evidence="18">
    <location>
        <begin position="21"/>
        <end position="441"/>
    </location>
</feature>
<dbReference type="GO" id="GO:0005975">
    <property type="term" value="P:carbohydrate metabolic process"/>
    <property type="evidence" value="ECO:0007669"/>
    <property type="project" value="InterPro"/>
</dbReference>
<keyword evidence="21" id="KW-1185">Reference proteome</keyword>
<organism evidence="20 21">
    <name type="scientific">Zopfia rhizophila CBS 207.26</name>
    <dbReference type="NCBI Taxonomy" id="1314779"/>
    <lineage>
        <taxon>Eukaryota</taxon>
        <taxon>Fungi</taxon>
        <taxon>Dikarya</taxon>
        <taxon>Ascomycota</taxon>
        <taxon>Pezizomycotina</taxon>
        <taxon>Dothideomycetes</taxon>
        <taxon>Dothideomycetes incertae sedis</taxon>
        <taxon>Zopfiaceae</taxon>
        <taxon>Zopfia</taxon>
    </lineage>
</organism>
<feature type="compositionally biased region" description="Polar residues" evidence="17">
    <location>
        <begin position="397"/>
        <end position="416"/>
    </location>
</feature>
<evidence type="ECO:0000256" key="3">
    <source>
        <dbReference type="ARBA" id="ARBA00022622"/>
    </source>
</evidence>
<keyword evidence="4" id="KW-0328">Glycosyltransferase</keyword>
<gene>
    <name evidence="20" type="ORF">K469DRAFT_663338</name>
</gene>
<name>A0A6A6E5M4_9PEZI</name>
<dbReference type="Pfam" id="PF00722">
    <property type="entry name" value="Glyco_hydro_16"/>
    <property type="match status" value="1"/>
</dbReference>
<comment type="function">
    <text evidence="14">Dual chitinase/transglycosylase that plays a role in cell wall architecture. Chitinase and transglycosylase activities are coupled. Required for the polysaccharide cross-linking at the septa and the cell wall. More specifically, transfers chitin to 1,6-beta-glucan in the cell wall.</text>
</comment>
<dbReference type="GO" id="GO:0008843">
    <property type="term" value="F:endochitinase activity"/>
    <property type="evidence" value="ECO:0007669"/>
    <property type="project" value="UniProtKB-EC"/>
</dbReference>
<feature type="region of interest" description="Disordered" evidence="17">
    <location>
        <begin position="337"/>
        <end position="419"/>
    </location>
</feature>
<dbReference type="PROSITE" id="PS00026">
    <property type="entry name" value="CHIT_BIND_I_1"/>
    <property type="match status" value="1"/>
</dbReference>
<dbReference type="EMBL" id="ML994629">
    <property type="protein sequence ID" value="KAF2186453.1"/>
    <property type="molecule type" value="Genomic_DNA"/>
</dbReference>
<evidence type="ECO:0000256" key="11">
    <source>
        <dbReference type="ARBA" id="ARBA00023295"/>
    </source>
</evidence>
<keyword evidence="10" id="KW-0449">Lipoprotein</keyword>
<dbReference type="OrthoDB" id="4781at2759"/>
<evidence type="ECO:0000256" key="18">
    <source>
        <dbReference type="SAM" id="SignalP"/>
    </source>
</evidence>
<evidence type="ECO:0000313" key="21">
    <source>
        <dbReference type="Proteomes" id="UP000800200"/>
    </source>
</evidence>
<comment type="subcellular location">
    <subcellularLocation>
        <location evidence="2">Membrane</location>
        <topology evidence="2">Lipid-anchor</topology>
        <topology evidence="2">GPI-anchor</topology>
    </subcellularLocation>
</comment>
<keyword evidence="5" id="KW-0808">Transferase</keyword>
<feature type="active site" description="Proton donor" evidence="16">
    <location>
        <position position="166"/>
    </location>
</feature>
<evidence type="ECO:0000256" key="5">
    <source>
        <dbReference type="ARBA" id="ARBA00022679"/>
    </source>
</evidence>
<evidence type="ECO:0000256" key="8">
    <source>
        <dbReference type="ARBA" id="ARBA00023136"/>
    </source>
</evidence>
<dbReference type="GO" id="GO:0008061">
    <property type="term" value="F:chitin binding"/>
    <property type="evidence" value="ECO:0007669"/>
    <property type="project" value="InterPro"/>
</dbReference>
<dbReference type="CDD" id="cd02183">
    <property type="entry name" value="GH16_fungal_CRH1_transglycosylase"/>
    <property type="match status" value="1"/>
</dbReference>
<evidence type="ECO:0000256" key="14">
    <source>
        <dbReference type="ARBA" id="ARBA00093308"/>
    </source>
</evidence>
<evidence type="ECO:0000256" key="13">
    <source>
        <dbReference type="ARBA" id="ARBA00038074"/>
    </source>
</evidence>
<feature type="active site" description="Nucleophile" evidence="16">
    <location>
        <position position="162"/>
    </location>
</feature>
<keyword evidence="8 15" id="KW-0472">Membrane</keyword>
<evidence type="ECO:0000259" key="19">
    <source>
        <dbReference type="PROSITE" id="PS51762"/>
    </source>
</evidence>
<dbReference type="PROSITE" id="PS51762">
    <property type="entry name" value="GH16_2"/>
    <property type="match status" value="1"/>
</dbReference>
<evidence type="ECO:0000256" key="7">
    <source>
        <dbReference type="ARBA" id="ARBA00022801"/>
    </source>
</evidence>
<keyword evidence="6 18" id="KW-0732">Signal</keyword>
<dbReference type="InterPro" id="IPR018371">
    <property type="entry name" value="Chitin-binding_1_CS"/>
</dbReference>
<dbReference type="PANTHER" id="PTHR10963:SF22">
    <property type="entry name" value="GLYCOSIDASE CRH2-RELATED"/>
    <property type="match status" value="1"/>
</dbReference>
<evidence type="ECO:0000256" key="17">
    <source>
        <dbReference type="SAM" id="MobiDB-lite"/>
    </source>
</evidence>
<evidence type="ECO:0000256" key="9">
    <source>
        <dbReference type="ARBA" id="ARBA00023180"/>
    </source>
</evidence>
<accession>A0A6A6E5M4</accession>
<dbReference type="AlphaFoldDB" id="A0A6A6E5M4"/>
<feature type="compositionally biased region" description="Low complexity" evidence="17">
    <location>
        <begin position="382"/>
        <end position="396"/>
    </location>
</feature>
<comment type="similarity">
    <text evidence="13">Belongs to the glycosyl hydrolase 16 family. CRH1 subfamily.</text>
</comment>
<dbReference type="InterPro" id="IPR000757">
    <property type="entry name" value="Beta-glucanase-like"/>
</dbReference>
<evidence type="ECO:0000256" key="6">
    <source>
        <dbReference type="ARBA" id="ARBA00022729"/>
    </source>
</evidence>
<feature type="signal peptide" evidence="18">
    <location>
        <begin position="1"/>
        <end position="20"/>
    </location>
</feature>
<reference evidence="20" key="1">
    <citation type="journal article" date="2020" name="Stud. Mycol.">
        <title>101 Dothideomycetes genomes: a test case for predicting lifestyles and emergence of pathogens.</title>
        <authorList>
            <person name="Haridas S."/>
            <person name="Albert R."/>
            <person name="Binder M."/>
            <person name="Bloem J."/>
            <person name="Labutti K."/>
            <person name="Salamov A."/>
            <person name="Andreopoulos B."/>
            <person name="Baker S."/>
            <person name="Barry K."/>
            <person name="Bills G."/>
            <person name="Bluhm B."/>
            <person name="Cannon C."/>
            <person name="Castanera R."/>
            <person name="Culley D."/>
            <person name="Daum C."/>
            <person name="Ezra D."/>
            <person name="Gonzalez J."/>
            <person name="Henrissat B."/>
            <person name="Kuo A."/>
            <person name="Liang C."/>
            <person name="Lipzen A."/>
            <person name="Lutzoni F."/>
            <person name="Magnuson J."/>
            <person name="Mondo S."/>
            <person name="Nolan M."/>
            <person name="Ohm R."/>
            <person name="Pangilinan J."/>
            <person name="Park H.-J."/>
            <person name="Ramirez L."/>
            <person name="Alfaro M."/>
            <person name="Sun H."/>
            <person name="Tritt A."/>
            <person name="Yoshinaga Y."/>
            <person name="Zwiers L.-H."/>
            <person name="Turgeon B."/>
            <person name="Goodwin S."/>
            <person name="Spatafora J."/>
            <person name="Crous P."/>
            <person name="Grigoriev I."/>
        </authorList>
    </citation>
    <scope>NUCLEOTIDE SEQUENCE</scope>
    <source>
        <strain evidence="20">CBS 207.26</strain>
    </source>
</reference>
<keyword evidence="7 15" id="KW-0378">Hydrolase</keyword>
<dbReference type="PANTHER" id="PTHR10963">
    <property type="entry name" value="GLYCOSYL HYDROLASE-RELATED"/>
    <property type="match status" value="1"/>
</dbReference>
<evidence type="ECO:0000256" key="1">
    <source>
        <dbReference type="ARBA" id="ARBA00000822"/>
    </source>
</evidence>
<protein>
    <recommendedName>
        <fullName evidence="15">Crh-like protein</fullName>
        <ecNumber evidence="15">3.2.-.-</ecNumber>
    </recommendedName>
</protein>
<feature type="domain" description="GH16" evidence="19">
    <location>
        <begin position="60"/>
        <end position="283"/>
    </location>
</feature>
<proteinExistence type="inferred from homology"/>
<evidence type="ECO:0000256" key="16">
    <source>
        <dbReference type="PIRSR" id="PIRSR037299-1"/>
    </source>
</evidence>
<evidence type="ECO:0000256" key="10">
    <source>
        <dbReference type="ARBA" id="ARBA00023288"/>
    </source>
</evidence>
<dbReference type="SUPFAM" id="SSF49899">
    <property type="entry name" value="Concanavalin A-like lectins/glucanases"/>
    <property type="match status" value="1"/>
</dbReference>
<keyword evidence="9" id="KW-0325">Glycoprotein</keyword>
<dbReference type="InterPro" id="IPR017168">
    <property type="entry name" value="CHR-like"/>
</dbReference>
<dbReference type="PIRSF" id="PIRSF037299">
    <property type="entry name" value="Glycosidase_CRH1_prd"/>
    <property type="match status" value="1"/>
</dbReference>
<dbReference type="GO" id="GO:0016757">
    <property type="term" value="F:glycosyltransferase activity"/>
    <property type="evidence" value="ECO:0007669"/>
    <property type="project" value="UniProtKB-KW"/>
</dbReference>
<evidence type="ECO:0000256" key="15">
    <source>
        <dbReference type="PIRNR" id="PIRNR037299"/>
    </source>
</evidence>
<evidence type="ECO:0000256" key="2">
    <source>
        <dbReference type="ARBA" id="ARBA00004589"/>
    </source>
</evidence>
<dbReference type="FunFam" id="2.60.120.200:FF:000159">
    <property type="entry name" value="Glycosidase"/>
    <property type="match status" value="1"/>
</dbReference>
<dbReference type="Gene3D" id="2.60.120.200">
    <property type="match status" value="1"/>
</dbReference>
<evidence type="ECO:0000313" key="20">
    <source>
        <dbReference type="EMBL" id="KAF2186453.1"/>
    </source>
</evidence>
<dbReference type="GO" id="GO:0098552">
    <property type="term" value="C:side of membrane"/>
    <property type="evidence" value="ECO:0007669"/>
    <property type="project" value="UniProtKB-KW"/>
</dbReference>
<dbReference type="GO" id="GO:0009277">
    <property type="term" value="C:fungal-type cell wall"/>
    <property type="evidence" value="ECO:0007669"/>
    <property type="project" value="UniProtKB-ARBA"/>
</dbReference>
<dbReference type="GO" id="GO:0031505">
    <property type="term" value="P:fungal-type cell wall organization"/>
    <property type="evidence" value="ECO:0007669"/>
    <property type="project" value="TreeGrafter"/>
</dbReference>
<evidence type="ECO:0000256" key="4">
    <source>
        <dbReference type="ARBA" id="ARBA00022676"/>
    </source>
</evidence>
<evidence type="ECO:0000256" key="12">
    <source>
        <dbReference type="ARBA" id="ARBA00023316"/>
    </source>
</evidence>